<dbReference type="PROSITE" id="PS51257">
    <property type="entry name" value="PROKAR_LIPOPROTEIN"/>
    <property type="match status" value="1"/>
</dbReference>
<dbReference type="PANTHER" id="PTHR31157:SF1">
    <property type="entry name" value="SCP DOMAIN-CONTAINING PROTEIN"/>
    <property type="match status" value="1"/>
</dbReference>
<evidence type="ECO:0000256" key="1">
    <source>
        <dbReference type="SAM" id="SignalP"/>
    </source>
</evidence>
<feature type="domain" description="SCP" evidence="2">
    <location>
        <begin position="63"/>
        <end position="171"/>
    </location>
</feature>
<evidence type="ECO:0000313" key="3">
    <source>
        <dbReference type="EMBL" id="GJE26097.1"/>
    </source>
</evidence>
<dbReference type="SUPFAM" id="SSF55797">
    <property type="entry name" value="PR-1-like"/>
    <property type="match status" value="1"/>
</dbReference>
<dbReference type="Proteomes" id="UP001055156">
    <property type="component" value="Unassembled WGS sequence"/>
</dbReference>
<dbReference type="InterPro" id="IPR014044">
    <property type="entry name" value="CAP_dom"/>
</dbReference>
<organism evidence="3 4">
    <name type="scientific">Methylobacterium organophilum</name>
    <dbReference type="NCBI Taxonomy" id="410"/>
    <lineage>
        <taxon>Bacteria</taxon>
        <taxon>Pseudomonadati</taxon>
        <taxon>Pseudomonadota</taxon>
        <taxon>Alphaproteobacteria</taxon>
        <taxon>Hyphomicrobiales</taxon>
        <taxon>Methylobacteriaceae</taxon>
        <taxon>Methylobacterium</taxon>
    </lineage>
</organism>
<comment type="caution">
    <text evidence="3">The sequence shown here is derived from an EMBL/GenBank/DDBJ whole genome shotgun (WGS) entry which is preliminary data.</text>
</comment>
<protein>
    <recommendedName>
        <fullName evidence="2">SCP domain-containing protein</fullName>
    </recommendedName>
</protein>
<sequence length="176" mass="18410">MGKSCLPETRFVTGRLPLLAALCAAAFMLGGCAGEVSPNAAVPSMYLPLTTQSAAVDTAAARDMISAYRRNNGAGTLTIDPELQKLAETEAAAMAVADKPSNSQTVRNAIGRLGYAGAEANLSAGYHTLAEAFSGWRESKPHNAVMLDPNATRMGIATAYAPGSKYKVYWALLVAR</sequence>
<dbReference type="Gene3D" id="3.40.33.10">
    <property type="entry name" value="CAP"/>
    <property type="match status" value="1"/>
</dbReference>
<evidence type="ECO:0000313" key="4">
    <source>
        <dbReference type="Proteomes" id="UP001055156"/>
    </source>
</evidence>
<gene>
    <name evidence="3" type="ORF">LKMONMHP_0943</name>
</gene>
<dbReference type="EMBL" id="BPQV01000002">
    <property type="protein sequence ID" value="GJE26097.1"/>
    <property type="molecule type" value="Genomic_DNA"/>
</dbReference>
<dbReference type="CDD" id="cd05379">
    <property type="entry name" value="CAP_bacterial"/>
    <property type="match status" value="1"/>
</dbReference>
<name>A0ABQ4T380_METOR</name>
<dbReference type="PANTHER" id="PTHR31157">
    <property type="entry name" value="SCP DOMAIN-CONTAINING PROTEIN"/>
    <property type="match status" value="1"/>
</dbReference>
<dbReference type="Pfam" id="PF00188">
    <property type="entry name" value="CAP"/>
    <property type="match status" value="1"/>
</dbReference>
<proteinExistence type="predicted"/>
<reference evidence="3" key="2">
    <citation type="submission" date="2021-08" db="EMBL/GenBank/DDBJ databases">
        <authorList>
            <person name="Tani A."/>
            <person name="Ola A."/>
            <person name="Ogura Y."/>
            <person name="Katsura K."/>
            <person name="Hayashi T."/>
        </authorList>
    </citation>
    <scope>NUCLEOTIDE SEQUENCE</scope>
    <source>
        <strain evidence="3">NBRC 15689</strain>
    </source>
</reference>
<reference evidence="3" key="1">
    <citation type="journal article" date="2021" name="Front. Microbiol.">
        <title>Comprehensive Comparative Genomics and Phenotyping of Methylobacterium Species.</title>
        <authorList>
            <person name="Alessa O."/>
            <person name="Ogura Y."/>
            <person name="Fujitani Y."/>
            <person name="Takami H."/>
            <person name="Hayashi T."/>
            <person name="Sahin N."/>
            <person name="Tani A."/>
        </authorList>
    </citation>
    <scope>NUCLEOTIDE SEQUENCE</scope>
    <source>
        <strain evidence="3">NBRC 15689</strain>
    </source>
</reference>
<accession>A0ABQ4T380</accession>
<dbReference type="InterPro" id="IPR035940">
    <property type="entry name" value="CAP_sf"/>
</dbReference>
<keyword evidence="1" id="KW-0732">Signal</keyword>
<feature type="chain" id="PRO_5045513538" description="SCP domain-containing protein" evidence="1">
    <location>
        <begin position="34"/>
        <end position="176"/>
    </location>
</feature>
<feature type="signal peptide" evidence="1">
    <location>
        <begin position="1"/>
        <end position="33"/>
    </location>
</feature>
<keyword evidence="4" id="KW-1185">Reference proteome</keyword>
<evidence type="ECO:0000259" key="2">
    <source>
        <dbReference type="Pfam" id="PF00188"/>
    </source>
</evidence>